<name>A0AAU6S8S6_9MICO</name>
<organism evidence="3">
    <name type="scientific">Microbacterium sp. LWS13-1.2</name>
    <dbReference type="NCBI Taxonomy" id="3135264"/>
    <lineage>
        <taxon>Bacteria</taxon>
        <taxon>Bacillati</taxon>
        <taxon>Actinomycetota</taxon>
        <taxon>Actinomycetes</taxon>
        <taxon>Micrococcales</taxon>
        <taxon>Microbacteriaceae</taxon>
        <taxon>Microbacterium</taxon>
    </lineage>
</organism>
<accession>A0AAU6S8S6</accession>
<evidence type="ECO:0000256" key="1">
    <source>
        <dbReference type="SAM" id="SignalP"/>
    </source>
</evidence>
<feature type="chain" id="PRO_5043425335" evidence="1">
    <location>
        <begin position="28"/>
        <end position="172"/>
    </location>
</feature>
<gene>
    <name evidence="3" type="ORF">MRBLWS13_000916</name>
</gene>
<dbReference type="InterPro" id="IPR026004">
    <property type="entry name" value="Septum_form"/>
</dbReference>
<feature type="signal peptide" evidence="1">
    <location>
        <begin position="1"/>
        <end position="27"/>
    </location>
</feature>
<feature type="domain" description="Septum formation-related" evidence="2">
    <location>
        <begin position="50"/>
        <end position="153"/>
    </location>
</feature>
<evidence type="ECO:0000313" key="3">
    <source>
        <dbReference type="EMBL" id="WZO33296.1"/>
    </source>
</evidence>
<dbReference type="RefSeq" id="WP_349427859.1">
    <property type="nucleotide sequence ID" value="NZ_CP151632.1"/>
</dbReference>
<keyword evidence="1" id="KW-0732">Signal</keyword>
<proteinExistence type="predicted"/>
<dbReference type="AlphaFoldDB" id="A0AAU6S8S6"/>
<evidence type="ECO:0000259" key="2">
    <source>
        <dbReference type="Pfam" id="PF13845"/>
    </source>
</evidence>
<dbReference type="PROSITE" id="PS51257">
    <property type="entry name" value="PROKAR_LIPOPROTEIN"/>
    <property type="match status" value="1"/>
</dbReference>
<sequence>MNNKRARISLAAVVVAAAVSLSGCSIVDQLLPSSQPVRDAETGEVSEAVDNADVFAIRVGDCLNTANMDTTEEVSDVPVVPCDEPHDDEVYYSYSLADGDYPGEDAIIADADTTCIAEFATFIGLAYESSTLDYWPMYPTTGSWESGDREVLCIAWDPAGAQLTGTLAGAAR</sequence>
<dbReference type="EMBL" id="CP151632">
    <property type="protein sequence ID" value="WZO33296.1"/>
    <property type="molecule type" value="Genomic_DNA"/>
</dbReference>
<reference evidence="3" key="1">
    <citation type="submission" date="2024-04" db="EMBL/GenBank/DDBJ databases">
        <authorList>
            <person name="Roder T."/>
            <person name="Oberhansli S."/>
            <person name="Kreuzer M."/>
        </authorList>
    </citation>
    <scope>NUCLEOTIDE SEQUENCE</scope>
    <source>
        <strain evidence="3">LWS13-1.2</strain>
    </source>
</reference>
<dbReference type="Pfam" id="PF13845">
    <property type="entry name" value="Septum_form"/>
    <property type="match status" value="1"/>
</dbReference>
<protein>
    <submittedName>
        <fullName evidence="3">Septum formation family protein</fullName>
    </submittedName>
</protein>